<feature type="transmembrane region" description="Helical" evidence="1">
    <location>
        <begin position="21"/>
        <end position="43"/>
    </location>
</feature>
<keyword evidence="1" id="KW-1133">Transmembrane helix</keyword>
<dbReference type="Proteomes" id="UP000240760">
    <property type="component" value="Unassembled WGS sequence"/>
</dbReference>
<evidence type="ECO:0000313" key="3">
    <source>
        <dbReference type="Proteomes" id="UP000240760"/>
    </source>
</evidence>
<reference evidence="2 3" key="1">
    <citation type="submission" date="2016-07" db="EMBL/GenBank/DDBJ databases">
        <title>Multiple horizontal gene transfer events from other fungi enriched the ability of initially mycotrophic Trichoderma (Ascomycota) to feed on dead plant biomass.</title>
        <authorList>
            <consortium name="DOE Joint Genome Institute"/>
            <person name="Aerts A."/>
            <person name="Atanasova L."/>
            <person name="Chenthamara K."/>
            <person name="Zhang J."/>
            <person name="Grujic M."/>
            <person name="Henrissat B."/>
            <person name="Kuo A."/>
            <person name="Salamov A."/>
            <person name="Lipzen A."/>
            <person name="Labutti K."/>
            <person name="Barry K."/>
            <person name="Miao Y."/>
            <person name="Rahimi M.J."/>
            <person name="Shen Q."/>
            <person name="Grigoriev I.V."/>
            <person name="Kubicek C.P."/>
            <person name="Druzhinina I.S."/>
        </authorList>
    </citation>
    <scope>NUCLEOTIDE SEQUENCE [LARGE SCALE GENOMIC DNA]</scope>
    <source>
        <strain evidence="2 3">ATCC 18648</strain>
    </source>
</reference>
<evidence type="ECO:0000256" key="1">
    <source>
        <dbReference type="SAM" id="Phobius"/>
    </source>
</evidence>
<protein>
    <submittedName>
        <fullName evidence="2">Uncharacterized protein</fullName>
    </submittedName>
</protein>
<keyword evidence="1" id="KW-0812">Transmembrane</keyword>
<dbReference type="AlphaFoldDB" id="A0A2T4BQJ4"/>
<proteinExistence type="predicted"/>
<dbReference type="EMBL" id="KZ679147">
    <property type="protein sequence ID" value="PTB71578.1"/>
    <property type="molecule type" value="Genomic_DNA"/>
</dbReference>
<sequence>MGVRQRAACLQGQYWMMSGQLEFLFLLSCLRCYCFSLLCPWPFTLSSQLSFSHDAWIDISFSSVQSPLSFFLLIPSFLS</sequence>
<evidence type="ECO:0000313" key="2">
    <source>
        <dbReference type="EMBL" id="PTB71578.1"/>
    </source>
</evidence>
<gene>
    <name evidence="2" type="ORF">M440DRAFT_1142935</name>
</gene>
<name>A0A2T4BQJ4_TRILO</name>
<feature type="transmembrane region" description="Helical" evidence="1">
    <location>
        <begin position="55"/>
        <end position="78"/>
    </location>
</feature>
<organism evidence="2 3">
    <name type="scientific">Trichoderma longibrachiatum ATCC 18648</name>
    <dbReference type="NCBI Taxonomy" id="983965"/>
    <lineage>
        <taxon>Eukaryota</taxon>
        <taxon>Fungi</taxon>
        <taxon>Dikarya</taxon>
        <taxon>Ascomycota</taxon>
        <taxon>Pezizomycotina</taxon>
        <taxon>Sordariomycetes</taxon>
        <taxon>Hypocreomycetidae</taxon>
        <taxon>Hypocreales</taxon>
        <taxon>Hypocreaceae</taxon>
        <taxon>Trichoderma</taxon>
    </lineage>
</organism>
<accession>A0A2T4BQJ4</accession>
<keyword evidence="1" id="KW-0472">Membrane</keyword>
<keyword evidence="3" id="KW-1185">Reference proteome</keyword>